<evidence type="ECO:0000256" key="6">
    <source>
        <dbReference type="SAM" id="Phobius"/>
    </source>
</evidence>
<protein>
    <submittedName>
        <fullName evidence="8">Cardiolipin synthetase</fullName>
    </submittedName>
</protein>
<dbReference type="PANTHER" id="PTHR21248:SF22">
    <property type="entry name" value="PHOSPHOLIPASE D"/>
    <property type="match status" value="1"/>
</dbReference>
<gene>
    <name evidence="8" type="ORF">JCM19239_175</name>
</gene>
<dbReference type="PROSITE" id="PS50035">
    <property type="entry name" value="PLD"/>
    <property type="match status" value="1"/>
</dbReference>
<evidence type="ECO:0000256" key="5">
    <source>
        <dbReference type="ARBA" id="ARBA00023136"/>
    </source>
</evidence>
<comment type="subcellular location">
    <subcellularLocation>
        <location evidence="1">Cell membrane</location>
        <topology evidence="1">Multi-pass membrane protein</topology>
    </subcellularLocation>
</comment>
<evidence type="ECO:0000313" key="8">
    <source>
        <dbReference type="EMBL" id="GAL26673.1"/>
    </source>
</evidence>
<dbReference type="InterPro" id="IPR001736">
    <property type="entry name" value="PLipase_D/transphosphatidylase"/>
</dbReference>
<feature type="domain" description="PLD phosphodiesterase" evidence="7">
    <location>
        <begin position="219"/>
        <end position="246"/>
    </location>
</feature>
<evidence type="ECO:0000313" key="9">
    <source>
        <dbReference type="Proteomes" id="UP000029223"/>
    </source>
</evidence>
<proteinExistence type="predicted"/>
<dbReference type="Proteomes" id="UP000029223">
    <property type="component" value="Unassembled WGS sequence"/>
</dbReference>
<comment type="caution">
    <text evidence="8">The sequence shown here is derived from an EMBL/GenBank/DDBJ whole genome shotgun (WGS) entry which is preliminary data.</text>
</comment>
<dbReference type="CDD" id="cd09152">
    <property type="entry name" value="PLDc_EcCLS_like_1"/>
    <property type="match status" value="1"/>
</dbReference>
<keyword evidence="4 6" id="KW-1133">Transmembrane helix</keyword>
<dbReference type="Pfam" id="PF13091">
    <property type="entry name" value="PLDc_2"/>
    <property type="match status" value="1"/>
</dbReference>
<feature type="transmembrane region" description="Helical" evidence="6">
    <location>
        <begin position="36"/>
        <end position="58"/>
    </location>
</feature>
<reference evidence="9" key="1">
    <citation type="submission" date="2014-09" db="EMBL/GenBank/DDBJ databases">
        <title>Vibrio variabilis JCM 19239. (C206) whole genome shotgun sequence.</title>
        <authorList>
            <person name="Sawabe T."/>
            <person name="Meirelles P."/>
            <person name="Nakanishi M."/>
            <person name="Sayaka M."/>
            <person name="Hattori M."/>
            <person name="Ohkuma M."/>
        </authorList>
    </citation>
    <scope>NUCLEOTIDE SEQUENCE [LARGE SCALE GENOMIC DNA]</scope>
    <source>
        <strain evidence="9">JCM 19239</strain>
    </source>
</reference>
<feature type="transmembrane region" description="Helical" evidence="6">
    <location>
        <begin position="6"/>
        <end position="29"/>
    </location>
</feature>
<evidence type="ECO:0000256" key="1">
    <source>
        <dbReference type="ARBA" id="ARBA00004651"/>
    </source>
</evidence>
<evidence type="ECO:0000256" key="3">
    <source>
        <dbReference type="ARBA" id="ARBA00022692"/>
    </source>
</evidence>
<evidence type="ECO:0000256" key="4">
    <source>
        <dbReference type="ARBA" id="ARBA00022989"/>
    </source>
</evidence>
<dbReference type="Pfam" id="PF13396">
    <property type="entry name" value="PLDc_N"/>
    <property type="match status" value="1"/>
</dbReference>
<keyword evidence="5 6" id="KW-0472">Membrane</keyword>
<dbReference type="Gene3D" id="3.30.870.10">
    <property type="entry name" value="Endonuclease Chain A"/>
    <property type="match status" value="1"/>
</dbReference>
<sequence>MDKVYHFLTLAGIGLYWVLVAGVTLRVVLKRRAVSVSLAWLMVIYIIPVVGVICYFMFGELNLGRKRAERARVMYHPFEEWFHQLNDCNAHVPDNMGTHISKIDNLCNKRMGIPALCGNELQLQTTPQEILLSVIEDIENAKHSIRMVFYIWYPGGLADSVASALIQASKRGVNVKVLLDSAGSPTFFRSHWATMMRDAGIELVEGLEVSPWRIFLRRLDLRQHRKIIVIDDEVAYTGSMNMVDPAYFKQNSGVGQWIDIMVRVEGPTVNVLSAIHCWDWEVETGDRQLPAQPECQISIPEDSKPVQVYRLGLVCLIS</sequence>
<name>A0ABQ0JD31_9VIBR</name>
<dbReference type="InterPro" id="IPR025202">
    <property type="entry name" value="PLD-like_dom"/>
</dbReference>
<dbReference type="SMART" id="SM00155">
    <property type="entry name" value="PLDc"/>
    <property type="match status" value="1"/>
</dbReference>
<accession>A0ABQ0JD31</accession>
<keyword evidence="9" id="KW-1185">Reference proteome</keyword>
<keyword evidence="3 6" id="KW-0812">Transmembrane</keyword>
<dbReference type="SUPFAM" id="SSF56024">
    <property type="entry name" value="Phospholipase D/nuclease"/>
    <property type="match status" value="1"/>
</dbReference>
<dbReference type="PANTHER" id="PTHR21248">
    <property type="entry name" value="CARDIOLIPIN SYNTHASE"/>
    <property type="match status" value="1"/>
</dbReference>
<dbReference type="InterPro" id="IPR027379">
    <property type="entry name" value="CLS_N"/>
</dbReference>
<evidence type="ECO:0000256" key="2">
    <source>
        <dbReference type="ARBA" id="ARBA00022475"/>
    </source>
</evidence>
<organism evidence="8 9">
    <name type="scientific">Vibrio variabilis</name>
    <dbReference type="NCBI Taxonomy" id="990271"/>
    <lineage>
        <taxon>Bacteria</taxon>
        <taxon>Pseudomonadati</taxon>
        <taxon>Pseudomonadota</taxon>
        <taxon>Gammaproteobacteria</taxon>
        <taxon>Vibrionales</taxon>
        <taxon>Vibrionaceae</taxon>
        <taxon>Vibrio</taxon>
    </lineage>
</organism>
<evidence type="ECO:0000259" key="7">
    <source>
        <dbReference type="PROSITE" id="PS50035"/>
    </source>
</evidence>
<keyword evidence="2" id="KW-1003">Cell membrane</keyword>
<dbReference type="EMBL" id="BBMS01000020">
    <property type="protein sequence ID" value="GAL26673.1"/>
    <property type="molecule type" value="Genomic_DNA"/>
</dbReference>